<dbReference type="GO" id="GO:0030126">
    <property type="term" value="C:COPI vesicle coat"/>
    <property type="evidence" value="ECO:0007669"/>
    <property type="project" value="UniProtKB-UniRule"/>
</dbReference>
<comment type="similarity">
    <text evidence="2 12">Belongs to the adaptor complexes small subunit family.</text>
</comment>
<dbReference type="FunCoup" id="A0A1E5RER4">
    <property type="interactions" value="505"/>
</dbReference>
<dbReference type="EMBL" id="LPNM01000007">
    <property type="protein sequence ID" value="OEJ85399.1"/>
    <property type="molecule type" value="Genomic_DNA"/>
</dbReference>
<dbReference type="AlphaFoldDB" id="A0A1E5RER4"/>
<dbReference type="PANTHER" id="PTHR11043">
    <property type="entry name" value="ZETA-COAT PROTEIN"/>
    <property type="match status" value="1"/>
</dbReference>
<sequence length="213" mass="23880">MSGLSVDTISAYLILDNKGERIYANYYSNPFAKTSYYQALSESKKNGTHTEDTKEENGDLKFSYKTQRAFEQKLFKKTHKQNSDILIFDNHIVLYKECSDVCLYLVSKSQDENEVLLQMSFDGIKDAMELVLENGGIDKSNIKDNYDIVSLIIDEAIDDGVPLECEGATIASRITTAPNVEAPITINNIKEKGLLGAWGFAKNKLAETLQQNL</sequence>
<keyword evidence="4 12" id="KW-0813">Transport</keyword>
<comment type="subcellular location">
    <subcellularLocation>
        <location evidence="12">Cytoplasm</location>
    </subcellularLocation>
    <subcellularLocation>
        <location evidence="1 12">Golgi apparatus membrane</location>
        <topology evidence="1 12">Peripheral membrane protein</topology>
        <orientation evidence="1 12">Cytoplasmic side</orientation>
    </subcellularLocation>
    <subcellularLocation>
        <location evidence="12">Cytoplasmic vesicle</location>
        <location evidence="12">COPI-coated vesicle membrane</location>
        <topology evidence="12">Peripheral membrane protein</topology>
        <orientation evidence="12">Cytoplasmic side</orientation>
    </subcellularLocation>
</comment>
<dbReference type="InParanoid" id="A0A1E5RER4"/>
<keyword evidence="7 12" id="KW-0653">Protein transport</keyword>
<evidence type="ECO:0000256" key="9">
    <source>
        <dbReference type="ARBA" id="ARBA00023136"/>
    </source>
</evidence>
<keyword evidence="5 12" id="KW-0963">Cytoplasm</keyword>
<evidence type="ECO:0000256" key="1">
    <source>
        <dbReference type="ARBA" id="ARBA00004255"/>
    </source>
</evidence>
<keyword evidence="15" id="KW-1185">Reference proteome</keyword>
<dbReference type="STRING" id="56408.A0A1E5RER4"/>
<evidence type="ECO:0000256" key="6">
    <source>
        <dbReference type="ARBA" id="ARBA00022892"/>
    </source>
</evidence>
<evidence type="ECO:0000256" key="4">
    <source>
        <dbReference type="ARBA" id="ARBA00022448"/>
    </source>
</evidence>
<evidence type="ECO:0000313" key="15">
    <source>
        <dbReference type="Proteomes" id="UP000095728"/>
    </source>
</evidence>
<accession>A0A1E5RER4</accession>
<protein>
    <recommendedName>
        <fullName evidence="12">Coatomer subunit zeta</fullName>
    </recommendedName>
</protein>
<feature type="domain" description="AP complex mu/sigma subunit" evidence="13">
    <location>
        <begin position="9"/>
        <end position="176"/>
    </location>
</feature>
<reference evidence="15" key="1">
    <citation type="journal article" date="2016" name="Genome Announc.">
        <title>Genome sequences of three species of Hanseniaspora isolated from spontaneous wine fermentations.</title>
        <authorList>
            <person name="Sternes P.R."/>
            <person name="Lee D."/>
            <person name="Kutyna D.R."/>
            <person name="Borneman A.R."/>
        </authorList>
    </citation>
    <scope>NUCLEOTIDE SEQUENCE [LARGE SCALE GENOMIC DNA]</scope>
    <source>
        <strain evidence="15">AWRI3579</strain>
    </source>
</reference>
<dbReference type="GO" id="GO:0006890">
    <property type="term" value="P:retrograde vesicle-mediated transport, Golgi to endoplasmic reticulum"/>
    <property type="evidence" value="ECO:0007669"/>
    <property type="project" value="UniProtKB-UniRule"/>
</dbReference>
<comment type="caution">
    <text evidence="14">The sequence shown here is derived from an EMBL/GenBank/DDBJ whole genome shotgun (WGS) entry which is preliminary data.</text>
</comment>
<proteinExistence type="inferred from homology"/>
<evidence type="ECO:0000256" key="12">
    <source>
        <dbReference type="RuleBase" id="RU366053"/>
    </source>
</evidence>
<evidence type="ECO:0000256" key="10">
    <source>
        <dbReference type="ARBA" id="ARBA00023329"/>
    </source>
</evidence>
<evidence type="ECO:0000256" key="7">
    <source>
        <dbReference type="ARBA" id="ARBA00022927"/>
    </source>
</evidence>
<dbReference type="GO" id="GO:0006886">
    <property type="term" value="P:intracellular protein transport"/>
    <property type="evidence" value="ECO:0007669"/>
    <property type="project" value="TreeGrafter"/>
</dbReference>
<dbReference type="Pfam" id="PF01217">
    <property type="entry name" value="Clat_adaptor_s"/>
    <property type="match status" value="1"/>
</dbReference>
<dbReference type="PANTHER" id="PTHR11043:SF0">
    <property type="entry name" value="COATOMER SUBUNIT ZETA"/>
    <property type="match status" value="1"/>
</dbReference>
<evidence type="ECO:0000256" key="5">
    <source>
        <dbReference type="ARBA" id="ARBA00022490"/>
    </source>
</evidence>
<dbReference type="GO" id="GO:0000139">
    <property type="term" value="C:Golgi membrane"/>
    <property type="evidence" value="ECO:0007669"/>
    <property type="project" value="UniProtKB-SubCell"/>
</dbReference>
<comment type="function">
    <text evidence="11">The coatomer is a cytosolic protein complex that binds to dilysine motifs and reversibly associates with Golgi non-clathrin-coated vesicles, which further mediate biosynthetic protein transport from the ER, via the Golgi up to the trans Golgi network. Coatomer complex is required for budding from Golgi membranes, and is essential for the retrograde Golgi-to-ER transport of dilysine-tagged proteins. The zeta subunit may be involved in regulating the coat assembly and, hence, the rate of biosynthetic protein transport due to its association-dissociation properties with the coatomer complex.</text>
</comment>
<keyword evidence="8 12" id="KW-0333">Golgi apparatus</keyword>
<dbReference type="GO" id="GO:0006891">
    <property type="term" value="P:intra-Golgi vesicle-mediated transport"/>
    <property type="evidence" value="ECO:0007669"/>
    <property type="project" value="TreeGrafter"/>
</dbReference>
<evidence type="ECO:0000256" key="11">
    <source>
        <dbReference type="ARBA" id="ARBA00045555"/>
    </source>
</evidence>
<dbReference type="InterPro" id="IPR022775">
    <property type="entry name" value="AP_mu_sigma_su"/>
</dbReference>
<evidence type="ECO:0000256" key="2">
    <source>
        <dbReference type="ARBA" id="ARBA00006972"/>
    </source>
</evidence>
<name>A0A1E5RER4_9ASCO</name>
<evidence type="ECO:0000256" key="3">
    <source>
        <dbReference type="ARBA" id="ARBA00011775"/>
    </source>
</evidence>
<keyword evidence="6 12" id="KW-0931">ER-Golgi transport</keyword>
<dbReference type="OrthoDB" id="10249988at2759"/>
<dbReference type="Gene3D" id="3.30.450.60">
    <property type="match status" value="1"/>
</dbReference>
<keyword evidence="9 12" id="KW-0472">Membrane</keyword>
<evidence type="ECO:0000313" key="14">
    <source>
        <dbReference type="EMBL" id="OEJ85399.1"/>
    </source>
</evidence>
<dbReference type="InterPro" id="IPR011012">
    <property type="entry name" value="Longin-like_dom_sf"/>
</dbReference>
<gene>
    <name evidence="14" type="ORF">AWRI3579_g2428</name>
</gene>
<keyword evidence="10 12" id="KW-0968">Cytoplasmic vesicle</keyword>
<comment type="subunit">
    <text evidence="3 12">Oligomeric complex that consists of at least the alpha, beta, beta', gamma, delta, epsilon and zeta subunits.</text>
</comment>
<dbReference type="FunFam" id="3.30.450.60:FF:000013">
    <property type="entry name" value="Coatomer subunit zeta"/>
    <property type="match status" value="1"/>
</dbReference>
<dbReference type="SUPFAM" id="SSF64356">
    <property type="entry name" value="SNARE-like"/>
    <property type="match status" value="1"/>
</dbReference>
<dbReference type="Proteomes" id="UP000095728">
    <property type="component" value="Unassembled WGS sequence"/>
</dbReference>
<evidence type="ECO:0000256" key="8">
    <source>
        <dbReference type="ARBA" id="ARBA00023034"/>
    </source>
</evidence>
<evidence type="ECO:0000259" key="13">
    <source>
        <dbReference type="Pfam" id="PF01217"/>
    </source>
</evidence>
<organism evidence="14 15">
    <name type="scientific">Hanseniaspora osmophila</name>
    <dbReference type="NCBI Taxonomy" id="56408"/>
    <lineage>
        <taxon>Eukaryota</taxon>
        <taxon>Fungi</taxon>
        <taxon>Dikarya</taxon>
        <taxon>Ascomycota</taxon>
        <taxon>Saccharomycotina</taxon>
        <taxon>Saccharomycetes</taxon>
        <taxon>Saccharomycodales</taxon>
        <taxon>Saccharomycodaceae</taxon>
        <taxon>Hanseniaspora</taxon>
    </lineage>
</organism>
<dbReference type="InterPro" id="IPR039652">
    <property type="entry name" value="Coatomer_zeta"/>
</dbReference>